<keyword evidence="8 13" id="KW-0456">Lyase</keyword>
<reference evidence="13 14" key="1">
    <citation type="submission" date="2023-07" db="EMBL/GenBank/DDBJ databases">
        <title>Sequencing the genomes of 1000 actinobacteria strains.</title>
        <authorList>
            <person name="Klenk H.-P."/>
        </authorList>
    </citation>
    <scope>NUCLEOTIDE SEQUENCE [LARGE SCALE GENOMIC DNA]</scope>
    <source>
        <strain evidence="13 14">DSM 44711</strain>
    </source>
</reference>
<dbReference type="InterPro" id="IPR029065">
    <property type="entry name" value="Enolase_C-like"/>
</dbReference>
<dbReference type="EMBL" id="JAVDYC010000001">
    <property type="protein sequence ID" value="MDR7319981.1"/>
    <property type="molecule type" value="Genomic_DNA"/>
</dbReference>
<dbReference type="Gene3D" id="3.20.20.120">
    <property type="entry name" value="Enolase-like C-terminal domain"/>
    <property type="match status" value="1"/>
</dbReference>
<evidence type="ECO:0000256" key="6">
    <source>
        <dbReference type="ARBA" id="ARBA00022723"/>
    </source>
</evidence>
<feature type="binding site" evidence="10">
    <location>
        <begin position="349"/>
        <end position="351"/>
    </location>
    <ligand>
        <name>substrate</name>
    </ligand>
</feature>
<feature type="binding site" evidence="11">
    <location>
        <position position="245"/>
    </location>
    <ligand>
        <name>Mg(2+)</name>
        <dbReference type="ChEBI" id="CHEBI:18420"/>
    </ligand>
</feature>
<feature type="binding site" evidence="10">
    <location>
        <position position="299"/>
    </location>
    <ligand>
        <name>substrate</name>
    </ligand>
</feature>
<dbReference type="RefSeq" id="WP_310408034.1">
    <property type="nucleotide sequence ID" value="NZ_JAVDYC010000001.1"/>
</dbReference>
<evidence type="ECO:0000256" key="5">
    <source>
        <dbReference type="ARBA" id="ARBA00011973"/>
    </source>
</evidence>
<dbReference type="InterPro" id="IPR013342">
    <property type="entry name" value="Mandelate_racemase_C"/>
</dbReference>
<keyword evidence="6 11" id="KW-0479">Metal-binding</keyword>
<evidence type="ECO:0000256" key="1">
    <source>
        <dbReference type="ARBA" id="ARBA00001426"/>
    </source>
</evidence>
<comment type="similarity">
    <text evidence="4">Belongs to the mandelate racemase/muconate lactonizing enzyme family. GlucD subfamily.</text>
</comment>
<evidence type="ECO:0000256" key="7">
    <source>
        <dbReference type="ARBA" id="ARBA00022842"/>
    </source>
</evidence>
<dbReference type="Proteomes" id="UP001183629">
    <property type="component" value="Unassembled WGS sequence"/>
</dbReference>
<evidence type="ECO:0000259" key="12">
    <source>
        <dbReference type="SMART" id="SM00922"/>
    </source>
</evidence>
<gene>
    <name evidence="13" type="ORF">J2S44_000231</name>
</gene>
<feature type="active site" description="Proton acceptor" evidence="9">
    <location>
        <position position="349"/>
    </location>
</feature>
<evidence type="ECO:0000313" key="14">
    <source>
        <dbReference type="Proteomes" id="UP001183629"/>
    </source>
</evidence>
<feature type="domain" description="Mandelate racemase/muconate lactonizing enzyme C-terminal" evidence="12">
    <location>
        <begin position="195"/>
        <end position="295"/>
    </location>
</feature>
<dbReference type="InterPro" id="IPR029017">
    <property type="entry name" value="Enolase-like_N"/>
</dbReference>
<name>A0AAE3ZIV1_9ACTN</name>
<feature type="active site" description="Proton acceptor" evidence="9">
    <location>
        <position position="217"/>
    </location>
</feature>
<dbReference type="AlphaFoldDB" id="A0AAE3ZIV1"/>
<evidence type="ECO:0000256" key="8">
    <source>
        <dbReference type="ARBA" id="ARBA00023239"/>
    </source>
</evidence>
<dbReference type="PANTHER" id="PTHR48080">
    <property type="entry name" value="D-GALACTONATE DEHYDRATASE-RELATED"/>
    <property type="match status" value="1"/>
</dbReference>
<comment type="cofactor">
    <cofactor evidence="2 11">
        <name>Mg(2+)</name>
        <dbReference type="ChEBI" id="CHEBI:18420"/>
    </cofactor>
</comment>
<accession>A0AAE3ZIV1</accession>
<dbReference type="Gene3D" id="3.30.390.10">
    <property type="entry name" value="Enolase-like, N-terminal domain"/>
    <property type="match status" value="1"/>
</dbReference>
<feature type="binding site" evidence="10">
    <location>
        <begin position="245"/>
        <end position="247"/>
    </location>
    <ligand>
        <name>substrate</name>
    </ligand>
</feature>
<dbReference type="SUPFAM" id="SSF51604">
    <property type="entry name" value="Enolase C-terminal domain-like"/>
    <property type="match status" value="1"/>
</dbReference>
<evidence type="ECO:0000313" key="13">
    <source>
        <dbReference type="EMBL" id="MDR7319981.1"/>
    </source>
</evidence>
<sequence>MAGDTRATHPHAGVNTPTVTGMRVVPVAGQDSMLLNLSGAHGPFFTRTVVVLTASDGSVGVGEVPGGEAIVRTLEESRDLVVGASVAAWSSVPRAVRARFAGRDSGGRGAQTFDLRITVHVATALEAALLDLLGKHLGVPVCDLLGEGRQRDRVRTLGYLFFVGDRARTDLAYRAAAHTDSDDWLRLRDEPALTPDAIVALAEAAHRRYGFADFKLKGGVLPGADEVAAVTALKERFPDARITLDPNGGWPLADAIRFGHAMRDVVAYAEDPCGAEDGYSGREVMAEFRRATGLPTATNMIATDWRQLGHAIRAGAVDIPLADPHFWGMAASVRVAQLCDAWGLTWGSHSNNHFDISLAMFTHVAAAAPGDITAIDTHWIWQDGQRLTTNPLTIRQGYVTVPATPGLGVELDEDRLAAAHELYLSHGLGGRDDAVAMQYLIPGWTFDPKRPALVR</sequence>
<dbReference type="GO" id="GO:0008872">
    <property type="term" value="F:glucarate dehydratase activity"/>
    <property type="evidence" value="ECO:0007669"/>
    <property type="project" value="UniProtKB-EC"/>
</dbReference>
<evidence type="ECO:0000256" key="11">
    <source>
        <dbReference type="PIRSR" id="PIRSR634598-3"/>
    </source>
</evidence>
<feature type="binding site" evidence="10">
    <location>
        <position position="378"/>
    </location>
    <ligand>
        <name>substrate</name>
    </ligand>
</feature>
<comment type="caution">
    <text evidence="13">The sequence shown here is derived from an EMBL/GenBank/DDBJ whole genome shotgun (WGS) entry which is preliminary data.</text>
</comment>
<feature type="binding site" evidence="10">
    <location>
        <position position="431"/>
    </location>
    <ligand>
        <name>substrate</name>
    </ligand>
</feature>
<dbReference type="InterPro" id="IPR036849">
    <property type="entry name" value="Enolase-like_C_sf"/>
</dbReference>
<feature type="binding site" evidence="10">
    <location>
        <position position="41"/>
    </location>
    <ligand>
        <name>substrate</name>
    </ligand>
</feature>
<evidence type="ECO:0000256" key="2">
    <source>
        <dbReference type="ARBA" id="ARBA00001946"/>
    </source>
</evidence>
<feature type="binding site" evidence="10">
    <location>
        <position position="159"/>
    </location>
    <ligand>
        <name>substrate</name>
    </ligand>
</feature>
<keyword evidence="14" id="KW-1185">Reference proteome</keyword>
<organism evidence="13 14">
    <name type="scientific">Catenuloplanes niger</name>
    <dbReference type="NCBI Taxonomy" id="587534"/>
    <lineage>
        <taxon>Bacteria</taxon>
        <taxon>Bacillati</taxon>
        <taxon>Actinomycetota</taxon>
        <taxon>Actinomycetes</taxon>
        <taxon>Micromonosporales</taxon>
        <taxon>Micromonosporaceae</taxon>
        <taxon>Catenuloplanes</taxon>
    </lineage>
</organism>
<dbReference type="SMART" id="SM00922">
    <property type="entry name" value="MR_MLE"/>
    <property type="match status" value="1"/>
</dbReference>
<dbReference type="CDD" id="cd03323">
    <property type="entry name" value="D-glucarate_dehydratase"/>
    <property type="match status" value="1"/>
</dbReference>
<dbReference type="PANTHER" id="PTHR48080:SF4">
    <property type="entry name" value="GLUCARATE DEHYDRATASE"/>
    <property type="match status" value="1"/>
</dbReference>
<dbReference type="SFLD" id="SFLDF00005">
    <property type="entry name" value="glucarate_dehydratase"/>
    <property type="match status" value="1"/>
</dbReference>
<protein>
    <recommendedName>
        <fullName evidence="5">glucarate dehydratase</fullName>
        <ecNumber evidence="5">4.2.1.40</ecNumber>
    </recommendedName>
</protein>
<evidence type="ECO:0000256" key="4">
    <source>
        <dbReference type="ARBA" id="ARBA00009938"/>
    </source>
</evidence>
<dbReference type="InterPro" id="IPR034593">
    <property type="entry name" value="DgoD-like"/>
</dbReference>
<dbReference type="SFLD" id="SFLDS00001">
    <property type="entry name" value="Enolase"/>
    <property type="match status" value="1"/>
</dbReference>
<proteinExistence type="inferred from homology"/>
<feature type="binding site" evidence="10">
    <location>
        <position position="112"/>
    </location>
    <ligand>
        <name>substrate</name>
    </ligand>
</feature>
<feature type="binding site" evidence="11">
    <location>
        <position position="299"/>
    </location>
    <ligand>
        <name>Mg(2+)</name>
        <dbReference type="ChEBI" id="CHEBI:18420"/>
    </ligand>
</feature>
<evidence type="ECO:0000256" key="9">
    <source>
        <dbReference type="PIRSR" id="PIRSR634598-1"/>
    </source>
</evidence>
<dbReference type="InterPro" id="IPR034598">
    <property type="entry name" value="GlucD-like"/>
</dbReference>
<evidence type="ECO:0000256" key="10">
    <source>
        <dbReference type="PIRSR" id="PIRSR634598-2"/>
    </source>
</evidence>
<keyword evidence="7 11" id="KW-0460">Magnesium</keyword>
<comment type="pathway">
    <text evidence="3">Carbohydrate acid metabolism; D-glucarate degradation; 2,5-dioxopentanoate from D-glucarate: step 1/2.</text>
</comment>
<dbReference type="Pfam" id="PF13378">
    <property type="entry name" value="MR_MLE_C"/>
    <property type="match status" value="1"/>
</dbReference>
<feature type="binding site" evidence="10">
    <location>
        <position position="215"/>
    </location>
    <ligand>
        <name>substrate</name>
    </ligand>
</feature>
<dbReference type="EC" id="4.2.1.40" evidence="5"/>
<dbReference type="GO" id="GO:0046872">
    <property type="term" value="F:metal ion binding"/>
    <property type="evidence" value="ECO:0007669"/>
    <property type="project" value="UniProtKB-KW"/>
</dbReference>
<dbReference type="SUPFAM" id="SSF54826">
    <property type="entry name" value="Enolase N-terminal domain-like"/>
    <property type="match status" value="1"/>
</dbReference>
<dbReference type="SFLD" id="SFLDG00055">
    <property type="entry name" value="glucarate_dehydratase"/>
    <property type="match status" value="1"/>
</dbReference>
<comment type="catalytic activity">
    <reaction evidence="1">
        <text>D-glucarate = 5-dehydro-4-deoxy-D-glucarate + H2O</text>
        <dbReference type="Rhea" id="RHEA:14573"/>
        <dbReference type="ChEBI" id="CHEBI:15377"/>
        <dbReference type="ChEBI" id="CHEBI:30612"/>
        <dbReference type="ChEBI" id="CHEBI:42819"/>
        <dbReference type="EC" id="4.2.1.40"/>
    </reaction>
</comment>
<feature type="binding site" evidence="11">
    <location>
        <position position="276"/>
    </location>
    <ligand>
        <name>Mg(2+)</name>
        <dbReference type="ChEBI" id="CHEBI:18420"/>
    </ligand>
</feature>
<evidence type="ECO:0000256" key="3">
    <source>
        <dbReference type="ARBA" id="ARBA00005183"/>
    </source>
</evidence>